<dbReference type="GO" id="GO:0000145">
    <property type="term" value="C:exocyst"/>
    <property type="evidence" value="ECO:0007669"/>
    <property type="project" value="InterPro"/>
</dbReference>
<name>A0A8J2NWZ6_9HEXA</name>
<dbReference type="Proteomes" id="UP000708208">
    <property type="component" value="Unassembled WGS sequence"/>
</dbReference>
<organism evidence="3 4">
    <name type="scientific">Allacma fusca</name>
    <dbReference type="NCBI Taxonomy" id="39272"/>
    <lineage>
        <taxon>Eukaryota</taxon>
        <taxon>Metazoa</taxon>
        <taxon>Ecdysozoa</taxon>
        <taxon>Arthropoda</taxon>
        <taxon>Hexapoda</taxon>
        <taxon>Collembola</taxon>
        <taxon>Symphypleona</taxon>
        <taxon>Sminthuridae</taxon>
        <taxon>Allacma</taxon>
    </lineage>
</organism>
<keyword evidence="4" id="KW-1185">Reference proteome</keyword>
<dbReference type="AlphaFoldDB" id="A0A8J2NWZ6"/>
<accession>A0A8J2NWZ6</accession>
<evidence type="ECO:0000313" key="4">
    <source>
        <dbReference type="Proteomes" id="UP000708208"/>
    </source>
</evidence>
<reference evidence="3" key="1">
    <citation type="submission" date="2021-06" db="EMBL/GenBank/DDBJ databases">
        <authorList>
            <person name="Hodson N. C."/>
            <person name="Mongue J. A."/>
            <person name="Jaron S. K."/>
        </authorList>
    </citation>
    <scope>NUCLEOTIDE SEQUENCE</scope>
</reference>
<dbReference type="InterPro" id="IPR010326">
    <property type="entry name" value="EXOC3/Sec6"/>
</dbReference>
<dbReference type="Pfam" id="PF06046">
    <property type="entry name" value="Sec6"/>
    <property type="match status" value="1"/>
</dbReference>
<comment type="caution">
    <text evidence="3">The sequence shown here is derived from an EMBL/GenBank/DDBJ whole genome shotgun (WGS) entry which is preliminary data.</text>
</comment>
<dbReference type="OrthoDB" id="10047020at2759"/>
<dbReference type="PANTHER" id="PTHR21292">
    <property type="entry name" value="EXOCYST COMPLEX COMPONENT SEC6-RELATED"/>
    <property type="match status" value="1"/>
</dbReference>
<evidence type="ECO:0000313" key="3">
    <source>
        <dbReference type="EMBL" id="CAG7721652.1"/>
    </source>
</evidence>
<proteinExistence type="inferred from homology"/>
<protein>
    <recommendedName>
        <fullName evidence="5">Exocyst complex component Sec6</fullName>
    </recommendedName>
</protein>
<dbReference type="EMBL" id="CAJVCH010081366">
    <property type="protein sequence ID" value="CAG7721652.1"/>
    <property type="molecule type" value="Genomic_DNA"/>
</dbReference>
<evidence type="ECO:0000256" key="1">
    <source>
        <dbReference type="ARBA" id="ARBA00009447"/>
    </source>
</evidence>
<gene>
    <name evidence="3" type="ORF">AFUS01_LOCUS10850</name>
</gene>
<dbReference type="GO" id="GO:0006887">
    <property type="term" value="P:exocytosis"/>
    <property type="evidence" value="ECO:0007669"/>
    <property type="project" value="UniProtKB-KW"/>
</dbReference>
<dbReference type="GO" id="GO:0000149">
    <property type="term" value="F:SNARE binding"/>
    <property type="evidence" value="ECO:0007669"/>
    <property type="project" value="TreeGrafter"/>
</dbReference>
<dbReference type="FunFam" id="1.10.357.70:FF:000001">
    <property type="entry name" value="Exocyst complex component 3"/>
    <property type="match status" value="1"/>
</dbReference>
<dbReference type="PANTHER" id="PTHR21292:SF1">
    <property type="entry name" value="EXOCYST COMPLEX COMPONENT 3"/>
    <property type="match status" value="1"/>
</dbReference>
<evidence type="ECO:0008006" key="5">
    <source>
        <dbReference type="Google" id="ProtNLM"/>
    </source>
</evidence>
<evidence type="ECO:0000256" key="2">
    <source>
        <dbReference type="ARBA" id="ARBA00022483"/>
    </source>
</evidence>
<keyword evidence="2" id="KW-0268">Exocytosis</keyword>
<comment type="similarity">
    <text evidence="1">Belongs to the SEC6 family.</text>
</comment>
<sequence>MQLEGFVLTDNELPRIYCNYGNMSRISKLESSAKSKAVERICNLLQRPDQLEKVEEFKKRESRKKASKEAMLKTALQSQLDGVRSGLELLKFAREDLTDVGNHTAELQKCLKDLLALGSILEDVREENFRHSQYAMAMENMNNIFNISKNLDKAETLINDGKMLQAHILLSELESSRDELLYELFRMGNKSEHTMLLDYFSDVEKLSENLEKHLSLNLKRTLNIAVKQPTLLVTTLRIIEREERADAAAIQRFDMSGFKSPGRPKCWKAKALKILEDSVKEKLEASQLESRAENKMWLVRYLEVMRQLILQDLLVVKALCVPCFPSSYNILNCYVKMYHRCLSKQLQECIGNGLEGFEYVSLLAWVLNTYTGPQLLLSIDLGLEPQDIPTDLLDKQVNDMLMRDYLKNIGENYRSCLRIIIAKEVEEWWKNCSPQSDSDGHFRTEAPVDIFKMVDENLQLAKTVSPELVHKMLLLSLEIIREYGQTYQDEVKYFKVKYFDDRSKVQYFTHFMIAIINNCSICTDLAHQTKDRYWKSAVGDSKAVGQFDAVLQTFEDSRNKAARFLLDEAFLDLEPHFQELVTRNWVKSTVAVDTICTTLEDYFQDYMRLKPKNFDDVMKQGKELVAKKYLLALMSRKIVLKSQEERKETATKITNEARQIQTLFERVGSSVGIKTDCPFDAVKAIAEVINVEDLDMLSLELHSFIKHYPDLTKEQLMAILSVRGDIGRFDLKAKATEIMPGNTAVRKGPIPNSIFSQVDIPPSLFS</sequence>
<dbReference type="GO" id="GO:0051601">
    <property type="term" value="P:exocyst localization"/>
    <property type="evidence" value="ECO:0007669"/>
    <property type="project" value="TreeGrafter"/>
</dbReference>